<evidence type="ECO:0000256" key="7">
    <source>
        <dbReference type="ARBA" id="ARBA00023054"/>
    </source>
</evidence>
<gene>
    <name evidence="11" type="ORF">NIES4072_10830</name>
</gene>
<feature type="repeat" description="TPR" evidence="10">
    <location>
        <begin position="362"/>
        <end position="395"/>
    </location>
</feature>
<dbReference type="AlphaFoldDB" id="A0A2R5FFU0"/>
<dbReference type="InterPro" id="IPR002151">
    <property type="entry name" value="Kinesin_light"/>
</dbReference>
<dbReference type="PANTHER" id="PTHR45783">
    <property type="entry name" value="KINESIN LIGHT CHAIN"/>
    <property type="match status" value="1"/>
</dbReference>
<proteinExistence type="inferred from homology"/>
<protein>
    <submittedName>
        <fullName evidence="11">Uncharacterized protein</fullName>
    </submittedName>
</protein>
<evidence type="ECO:0000256" key="8">
    <source>
        <dbReference type="ARBA" id="ARBA00023175"/>
    </source>
</evidence>
<keyword evidence="12" id="KW-1185">Reference proteome</keyword>
<keyword evidence="6 10" id="KW-0802">TPR repeat</keyword>
<dbReference type="Proteomes" id="UP000245124">
    <property type="component" value="Unassembled WGS sequence"/>
</dbReference>
<dbReference type="InterPro" id="IPR011990">
    <property type="entry name" value="TPR-like_helical_dom_sf"/>
</dbReference>
<dbReference type="Gene3D" id="1.25.40.10">
    <property type="entry name" value="Tetratricopeptide repeat domain"/>
    <property type="match status" value="2"/>
</dbReference>
<sequence length="547" mass="62396">MTANNQNKKINPDQKNQDAFDDLIVSIEAGTGKFNLLIGVCDNADFRNQMIDRYETELKPDFCTYRVTLDEKEPNLKGAIQELLEKEKCLQQYQPAVITVTGAEKLLFLRLGEEQSPQEKFFGYLQWTREGLGKFPFAIVLWVTHQLMINLMKKAPDFWSWRNGVFRFVSHAKSVISAREVEAIRFALTSTELENFNSDNDYFLPIEDLQRLIQQIEQQSEIKDAKLASLYITLANIYKQRLDRGEAQDYQQELDLAIKYIYKALELQKELGLEEDVATSYNNLAGLYYSQGRYSEAEPLFIQALALSCKLLGEEHPDVAQSLNNLAGLYYSQGRYSEAEPLYIQALALRRKLLGEEHPDVAQSLNNLALLYNSQGRYSEAEPLFIQALALRRKLLGEEHPSVATSLNNLAGLYDSQGRYSEAEPLFIQALALRRKLLGEEHPDVASSLNNLAGLYDSQGRYSKAEPLFIQALALWRKLLGEEHPDVATSLNNLAYLYYSQGRYSEAEPLFIQALDIFERQVGVNHPNTVTTRDNLAYLRDRLSAPQ</sequence>
<evidence type="ECO:0000313" key="12">
    <source>
        <dbReference type="Proteomes" id="UP000245124"/>
    </source>
</evidence>
<dbReference type="PANTHER" id="PTHR45783:SF3">
    <property type="entry name" value="KINESIN LIGHT CHAIN"/>
    <property type="match status" value="1"/>
</dbReference>
<dbReference type="GO" id="GO:0007018">
    <property type="term" value="P:microtubule-based movement"/>
    <property type="evidence" value="ECO:0007669"/>
    <property type="project" value="TreeGrafter"/>
</dbReference>
<dbReference type="EMBL" id="BDUD01000001">
    <property type="protein sequence ID" value="GBG17427.1"/>
    <property type="molecule type" value="Genomic_DNA"/>
</dbReference>
<organism evidence="11 12">
    <name type="scientific">Nostoc commune NIES-4072</name>
    <dbReference type="NCBI Taxonomy" id="2005467"/>
    <lineage>
        <taxon>Bacteria</taxon>
        <taxon>Bacillati</taxon>
        <taxon>Cyanobacteriota</taxon>
        <taxon>Cyanophyceae</taxon>
        <taxon>Nostocales</taxon>
        <taxon>Nostocaceae</taxon>
        <taxon>Nostoc</taxon>
    </lineage>
</organism>
<keyword evidence="9" id="KW-0206">Cytoskeleton</keyword>
<dbReference type="PROSITE" id="PS50005">
    <property type="entry name" value="TPR"/>
    <property type="match status" value="4"/>
</dbReference>
<dbReference type="PRINTS" id="PR00381">
    <property type="entry name" value="KINESINLIGHT"/>
</dbReference>
<dbReference type="GO" id="GO:0005874">
    <property type="term" value="C:microtubule"/>
    <property type="evidence" value="ECO:0007669"/>
    <property type="project" value="UniProtKB-KW"/>
</dbReference>
<name>A0A2R5FFU0_NOSCO</name>
<evidence type="ECO:0000256" key="2">
    <source>
        <dbReference type="ARBA" id="ARBA00009622"/>
    </source>
</evidence>
<feature type="repeat" description="TPR" evidence="10">
    <location>
        <begin position="320"/>
        <end position="353"/>
    </location>
</feature>
<dbReference type="GO" id="GO:0005871">
    <property type="term" value="C:kinesin complex"/>
    <property type="evidence" value="ECO:0007669"/>
    <property type="project" value="InterPro"/>
</dbReference>
<comment type="caution">
    <text evidence="11">The sequence shown here is derived from an EMBL/GenBank/DDBJ whole genome shotgun (WGS) entry which is preliminary data.</text>
</comment>
<comment type="similarity">
    <text evidence="2">Belongs to the kinesin light chain family.</text>
</comment>
<evidence type="ECO:0000256" key="5">
    <source>
        <dbReference type="ARBA" id="ARBA00022737"/>
    </source>
</evidence>
<accession>A0A2R5FFU0</accession>
<dbReference type="OrthoDB" id="582340at2"/>
<comment type="subcellular location">
    <subcellularLocation>
        <location evidence="1">Cytoplasm</location>
        <location evidence="1">Cytoskeleton</location>
    </subcellularLocation>
</comment>
<evidence type="ECO:0000256" key="3">
    <source>
        <dbReference type="ARBA" id="ARBA00022490"/>
    </source>
</evidence>
<keyword evidence="5" id="KW-0677">Repeat</keyword>
<dbReference type="InterPro" id="IPR019734">
    <property type="entry name" value="TPR_rpt"/>
</dbReference>
<evidence type="ECO:0000256" key="9">
    <source>
        <dbReference type="ARBA" id="ARBA00023212"/>
    </source>
</evidence>
<keyword evidence="7" id="KW-0175">Coiled coil</keyword>
<dbReference type="GO" id="GO:0019894">
    <property type="term" value="F:kinesin binding"/>
    <property type="evidence" value="ECO:0007669"/>
    <property type="project" value="TreeGrafter"/>
</dbReference>
<dbReference type="SMART" id="SM00028">
    <property type="entry name" value="TPR"/>
    <property type="match status" value="7"/>
</dbReference>
<dbReference type="Pfam" id="PF13424">
    <property type="entry name" value="TPR_12"/>
    <property type="match status" value="3"/>
</dbReference>
<feature type="repeat" description="TPR" evidence="10">
    <location>
        <begin position="488"/>
        <end position="521"/>
    </location>
</feature>
<evidence type="ECO:0000256" key="4">
    <source>
        <dbReference type="ARBA" id="ARBA00022701"/>
    </source>
</evidence>
<evidence type="ECO:0000256" key="10">
    <source>
        <dbReference type="PROSITE-ProRule" id="PRU00339"/>
    </source>
</evidence>
<dbReference type="GO" id="GO:0005737">
    <property type="term" value="C:cytoplasm"/>
    <property type="evidence" value="ECO:0007669"/>
    <property type="project" value="TreeGrafter"/>
</dbReference>
<dbReference type="SUPFAM" id="SSF48452">
    <property type="entry name" value="TPR-like"/>
    <property type="match status" value="3"/>
</dbReference>
<dbReference type="RefSeq" id="WP_109007626.1">
    <property type="nucleotide sequence ID" value="NZ_BDUD01000001.1"/>
</dbReference>
<keyword evidence="8" id="KW-0505">Motor protein</keyword>
<keyword evidence="3" id="KW-0963">Cytoplasm</keyword>
<evidence type="ECO:0000256" key="6">
    <source>
        <dbReference type="ARBA" id="ARBA00022803"/>
    </source>
</evidence>
<evidence type="ECO:0000256" key="1">
    <source>
        <dbReference type="ARBA" id="ARBA00004245"/>
    </source>
</evidence>
<reference evidence="11 12" key="1">
    <citation type="submission" date="2017-06" db="EMBL/GenBank/DDBJ databases">
        <title>Genome sequencing of cyanobaciteial culture collection at National Institute for Environmental Studies (NIES).</title>
        <authorList>
            <person name="Hirose Y."/>
            <person name="Shimura Y."/>
            <person name="Fujisawa T."/>
            <person name="Nakamura Y."/>
            <person name="Kawachi M."/>
        </authorList>
    </citation>
    <scope>NUCLEOTIDE SEQUENCE [LARGE SCALE GENOMIC DNA]</scope>
    <source>
        <strain evidence="11 12">NIES-4072</strain>
    </source>
</reference>
<feature type="repeat" description="TPR" evidence="10">
    <location>
        <begin position="278"/>
        <end position="311"/>
    </location>
</feature>
<keyword evidence="4" id="KW-0493">Microtubule</keyword>
<evidence type="ECO:0000313" key="11">
    <source>
        <dbReference type="EMBL" id="GBG17427.1"/>
    </source>
</evidence>